<feature type="transmembrane region" description="Helical" evidence="1">
    <location>
        <begin position="119"/>
        <end position="141"/>
    </location>
</feature>
<dbReference type="Proteomes" id="UP001597521">
    <property type="component" value="Unassembled WGS sequence"/>
</dbReference>
<dbReference type="Pfam" id="PF07331">
    <property type="entry name" value="TctB"/>
    <property type="match status" value="1"/>
</dbReference>
<keyword evidence="1" id="KW-1133">Transmembrane helix</keyword>
<accession>A0ABW5QFN2</accession>
<proteinExistence type="predicted"/>
<keyword evidence="1" id="KW-0472">Membrane</keyword>
<protein>
    <submittedName>
        <fullName evidence="3">Tripartite tricarboxylate transporter TctB family protein</fullName>
    </submittedName>
</protein>
<feature type="transmembrane region" description="Helical" evidence="1">
    <location>
        <begin position="7"/>
        <end position="26"/>
    </location>
</feature>
<dbReference type="EMBL" id="JBHUNP010000001">
    <property type="protein sequence ID" value="MFD2646294.1"/>
    <property type="molecule type" value="Genomic_DNA"/>
</dbReference>
<evidence type="ECO:0000313" key="4">
    <source>
        <dbReference type="Proteomes" id="UP001597521"/>
    </source>
</evidence>
<evidence type="ECO:0000256" key="1">
    <source>
        <dbReference type="SAM" id="Phobius"/>
    </source>
</evidence>
<dbReference type="InterPro" id="IPR009936">
    <property type="entry name" value="DUF1468"/>
</dbReference>
<feature type="transmembrane region" description="Helical" evidence="1">
    <location>
        <begin position="32"/>
        <end position="53"/>
    </location>
</feature>
<evidence type="ECO:0000259" key="2">
    <source>
        <dbReference type="Pfam" id="PF07331"/>
    </source>
</evidence>
<dbReference type="RefSeq" id="WP_386830798.1">
    <property type="nucleotide sequence ID" value="NZ_JBHUNP010000001.1"/>
</dbReference>
<evidence type="ECO:0000313" key="3">
    <source>
        <dbReference type="EMBL" id="MFD2646294.1"/>
    </source>
</evidence>
<reference evidence="4" key="1">
    <citation type="journal article" date="2019" name="Int. J. Syst. Evol. Microbiol.">
        <title>The Global Catalogue of Microorganisms (GCM) 10K type strain sequencing project: providing services to taxonomists for standard genome sequencing and annotation.</title>
        <authorList>
            <consortium name="The Broad Institute Genomics Platform"/>
            <consortium name="The Broad Institute Genome Sequencing Center for Infectious Disease"/>
            <person name="Wu L."/>
            <person name="Ma J."/>
        </authorList>
    </citation>
    <scope>NUCLEOTIDE SEQUENCE [LARGE SCALE GENOMIC DNA]</scope>
    <source>
        <strain evidence="4">CCM 7427</strain>
    </source>
</reference>
<sequence>MIDREMLAGLVFMAAGIVAVAVGWGYGFGSFAALGAGAMPVLVGAGLIGLGAVQLLQARVAMRAGEALVSAFPRAELRPLAVILAAVLVFALLVDRVGLVPALVALVGISWFAERGGRGVELAAVMVVVVLLIVAIFYWGLGIPFRLVAWRF</sequence>
<feature type="transmembrane region" description="Helical" evidence="1">
    <location>
        <begin position="80"/>
        <end position="113"/>
    </location>
</feature>
<keyword evidence="1" id="KW-0812">Transmembrane</keyword>
<feature type="domain" description="DUF1468" evidence="2">
    <location>
        <begin position="7"/>
        <end position="145"/>
    </location>
</feature>
<comment type="caution">
    <text evidence="3">The sequence shown here is derived from an EMBL/GenBank/DDBJ whole genome shotgun (WGS) entry which is preliminary data.</text>
</comment>
<name>A0ABW5QFN2_9HYPH</name>
<organism evidence="3 4">
    <name type="scientific">Devosia albogilva</name>
    <dbReference type="NCBI Taxonomy" id="429726"/>
    <lineage>
        <taxon>Bacteria</taxon>
        <taxon>Pseudomonadati</taxon>
        <taxon>Pseudomonadota</taxon>
        <taxon>Alphaproteobacteria</taxon>
        <taxon>Hyphomicrobiales</taxon>
        <taxon>Devosiaceae</taxon>
        <taxon>Devosia</taxon>
    </lineage>
</organism>
<keyword evidence="4" id="KW-1185">Reference proteome</keyword>
<gene>
    <name evidence="3" type="ORF">ACFSX5_00630</name>
</gene>